<protein>
    <submittedName>
        <fullName evidence="1">C-3',4' desaturase CrtD</fullName>
    </submittedName>
</protein>
<dbReference type="GO" id="GO:0016116">
    <property type="term" value="P:carotenoid metabolic process"/>
    <property type="evidence" value="ECO:0007669"/>
    <property type="project" value="InterPro"/>
</dbReference>
<evidence type="ECO:0000313" key="1">
    <source>
        <dbReference type="EMBL" id="RIH83838.1"/>
    </source>
</evidence>
<sequence>MANLTPGDLAALLPGGAQAAPPPDAWGAFVLHAVLPEAQVPPGAPYRQWAGDGDWVFVSLSEPGDPGRGHPGFRVLSASVHTPLSVWRGLSQEEYRQRKALWQARVEAQVERLIPGFRAAARFILGATPRTFQFYTGRQDGWVGGYPQVHPLRTLSPRTPYPNLWRVGETIFPGQSVPAVALGGERVAALVLARAGSSAPRELSLPSSRRP</sequence>
<evidence type="ECO:0000313" key="2">
    <source>
        <dbReference type="Proteomes" id="UP000265800"/>
    </source>
</evidence>
<keyword evidence="2" id="KW-1185">Reference proteome</keyword>
<dbReference type="InterPro" id="IPR045892">
    <property type="entry name" value="CrtISO-like"/>
</dbReference>
<gene>
    <name evidence="1" type="ORF">Mlute_02080</name>
</gene>
<dbReference type="InterPro" id="IPR036188">
    <property type="entry name" value="FAD/NAD-bd_sf"/>
</dbReference>
<dbReference type="EMBL" id="QWKZ01000072">
    <property type="protein sequence ID" value="RIH83838.1"/>
    <property type="molecule type" value="Genomic_DNA"/>
</dbReference>
<organism evidence="1 2">
    <name type="scientific">Meiothermus luteus</name>
    <dbReference type="NCBI Taxonomy" id="2026184"/>
    <lineage>
        <taxon>Bacteria</taxon>
        <taxon>Thermotogati</taxon>
        <taxon>Deinococcota</taxon>
        <taxon>Deinococci</taxon>
        <taxon>Thermales</taxon>
        <taxon>Thermaceae</taxon>
        <taxon>Meiothermus</taxon>
    </lineage>
</organism>
<name>A0A399EIP5_9DEIN</name>
<dbReference type="PANTHER" id="PTHR46313:SF3">
    <property type="entry name" value="PROLYCOPENE ISOMERASE, CHLOROPLASTIC"/>
    <property type="match status" value="1"/>
</dbReference>
<reference evidence="1 2" key="1">
    <citation type="submission" date="2018-08" db="EMBL/GenBank/DDBJ databases">
        <title>Meiothermus luteus KCTC 52599 genome sequencing project.</title>
        <authorList>
            <person name="Da Costa M.S."/>
            <person name="Albuquerque L."/>
            <person name="Raposo P."/>
            <person name="Froufe H.J.C."/>
            <person name="Barroso C.S."/>
            <person name="Egas C."/>
        </authorList>
    </citation>
    <scope>NUCLEOTIDE SEQUENCE [LARGE SCALE GENOMIC DNA]</scope>
    <source>
        <strain evidence="1 2">KCTC 52599</strain>
    </source>
</reference>
<dbReference type="PANTHER" id="PTHR46313">
    <property type="match status" value="1"/>
</dbReference>
<dbReference type="SUPFAM" id="SSF51905">
    <property type="entry name" value="FAD/NAD(P)-binding domain"/>
    <property type="match status" value="1"/>
</dbReference>
<proteinExistence type="predicted"/>
<dbReference type="Proteomes" id="UP000265800">
    <property type="component" value="Unassembled WGS sequence"/>
</dbReference>
<accession>A0A399EIP5</accession>
<comment type="caution">
    <text evidence="1">The sequence shown here is derived from an EMBL/GenBank/DDBJ whole genome shotgun (WGS) entry which is preliminary data.</text>
</comment>
<dbReference type="AlphaFoldDB" id="A0A399EIP5"/>